<organism evidence="2 3">
    <name type="scientific">Vibrio phage VspSw_1</name>
    <dbReference type="NCBI Taxonomy" id="2484249"/>
    <lineage>
        <taxon>Viruses</taxon>
        <taxon>Duplodnaviria</taxon>
        <taxon>Heunggongvirae</taxon>
        <taxon>Uroviricota</taxon>
        <taxon>Caudoviricetes</taxon>
        <taxon>Demerecviridae</taxon>
        <taxon>Pogseptimavirus</taxon>
        <taxon>Pogseptimavirus VspSw1</taxon>
    </lineage>
</organism>
<protein>
    <submittedName>
        <fullName evidence="2">Uncharacterized protein</fullName>
    </submittedName>
</protein>
<sequence>MFKGIRRWFHKTFGTCTWGTPIKTFDFVPVEHANIRYCTHELCNKTCTKTADLDTIAKYKEAQRIELEKSRVSKAASAKQPETVAVDKAARRAKRALKRNKP</sequence>
<dbReference type="Proteomes" id="UP000290327">
    <property type="component" value="Segment"/>
</dbReference>
<keyword evidence="3" id="KW-1185">Reference proteome</keyword>
<feature type="compositionally biased region" description="Basic residues" evidence="1">
    <location>
        <begin position="91"/>
        <end position="102"/>
    </location>
</feature>
<accession>A0A411BKI1</accession>
<feature type="region of interest" description="Disordered" evidence="1">
    <location>
        <begin position="72"/>
        <end position="102"/>
    </location>
</feature>
<evidence type="ECO:0000313" key="2">
    <source>
        <dbReference type="EMBL" id="QAY02125.1"/>
    </source>
</evidence>
<name>A0A411BKI1_9CAUD</name>
<reference evidence="2 3" key="1">
    <citation type="submission" date="2018-09" db="EMBL/GenBank/DDBJ databases">
        <title>Characterization and complete genomic analysis of VspSw_1.</title>
        <authorList>
            <person name="Chen L."/>
        </authorList>
    </citation>
    <scope>NUCLEOTIDE SEQUENCE [LARGE SCALE GENOMIC DNA]</scope>
</reference>
<evidence type="ECO:0000313" key="3">
    <source>
        <dbReference type="Proteomes" id="UP000290327"/>
    </source>
</evidence>
<evidence type="ECO:0000256" key="1">
    <source>
        <dbReference type="SAM" id="MobiDB-lite"/>
    </source>
</evidence>
<dbReference type="EMBL" id="MH925094">
    <property type="protein sequence ID" value="QAY02125.1"/>
    <property type="molecule type" value="Genomic_DNA"/>
</dbReference>
<proteinExistence type="predicted"/>
<gene>
    <name evidence="2" type="ORF">VspSw1_52</name>
</gene>